<dbReference type="EMBL" id="RWIC01000060">
    <property type="protein sequence ID" value="TKC51100.1"/>
    <property type="molecule type" value="Genomic_DNA"/>
</dbReference>
<name>A0A4V5PCG7_MONMO</name>
<evidence type="ECO:0000313" key="3">
    <source>
        <dbReference type="Proteomes" id="UP000308365"/>
    </source>
</evidence>
<dbReference type="AlphaFoldDB" id="A0A4V5PCG7"/>
<sequence length="250" mass="26067">MTWACANADVLPRLGASPPPSKASTCCRQRNSNLPVNKVDLTWEFQDKYTRGDPKYLPALISGPGAGPEAPRIPAIEPLRAPRSISLSKSGEKAGSSNLFLAGGARNHAGLRQRKRRQGEKLWLDRPGGLASISGLRSGRIVIPAALTPLESPPLPTPSIPGAAGPGGLALLGVQGPRAGRRQVEGDRLTAARPREAGPGGAAATPAFPPPTPRALPPSRHSPRPPAPTLCAACRPARASAPSVREPRNR</sequence>
<proteinExistence type="predicted"/>
<accession>A0A4V5PCG7</accession>
<feature type="compositionally biased region" description="Pro residues" evidence="1">
    <location>
        <begin position="207"/>
        <end position="216"/>
    </location>
</feature>
<reference evidence="3" key="1">
    <citation type="journal article" date="2019" name="IScience">
        <title>Narwhal Genome Reveals Long-Term Low Genetic Diversity despite Current Large Abundance Size.</title>
        <authorList>
            <person name="Westbury M.V."/>
            <person name="Petersen B."/>
            <person name="Garde E."/>
            <person name="Heide-Jorgensen M.P."/>
            <person name="Lorenzen E.D."/>
        </authorList>
    </citation>
    <scope>NUCLEOTIDE SEQUENCE [LARGE SCALE GENOMIC DNA]</scope>
</reference>
<evidence type="ECO:0000313" key="2">
    <source>
        <dbReference type="EMBL" id="TKC51100.1"/>
    </source>
</evidence>
<evidence type="ECO:0000256" key="1">
    <source>
        <dbReference type="SAM" id="MobiDB-lite"/>
    </source>
</evidence>
<protein>
    <submittedName>
        <fullName evidence="2">Uncharacterized protein</fullName>
    </submittedName>
</protein>
<organism evidence="2 3">
    <name type="scientific">Monodon monoceros</name>
    <name type="common">Narwhal</name>
    <name type="synonym">Ceratodon monodon</name>
    <dbReference type="NCBI Taxonomy" id="40151"/>
    <lineage>
        <taxon>Eukaryota</taxon>
        <taxon>Metazoa</taxon>
        <taxon>Chordata</taxon>
        <taxon>Craniata</taxon>
        <taxon>Vertebrata</taxon>
        <taxon>Euteleostomi</taxon>
        <taxon>Mammalia</taxon>
        <taxon>Eutheria</taxon>
        <taxon>Laurasiatheria</taxon>
        <taxon>Artiodactyla</taxon>
        <taxon>Whippomorpha</taxon>
        <taxon>Cetacea</taxon>
        <taxon>Odontoceti</taxon>
        <taxon>Monodontidae</taxon>
        <taxon>Monodon</taxon>
    </lineage>
</organism>
<gene>
    <name evidence="2" type="ORF">EI555_007691</name>
</gene>
<comment type="caution">
    <text evidence="2">The sequence shown here is derived from an EMBL/GenBank/DDBJ whole genome shotgun (WGS) entry which is preliminary data.</text>
</comment>
<feature type="compositionally biased region" description="Low complexity" evidence="1">
    <location>
        <begin position="231"/>
        <end position="243"/>
    </location>
</feature>
<dbReference type="Proteomes" id="UP000308365">
    <property type="component" value="Unassembled WGS sequence"/>
</dbReference>
<feature type="compositionally biased region" description="Basic and acidic residues" evidence="1">
    <location>
        <begin position="182"/>
        <end position="196"/>
    </location>
</feature>
<feature type="region of interest" description="Disordered" evidence="1">
    <location>
        <begin position="175"/>
        <end position="250"/>
    </location>
</feature>